<protein>
    <recommendedName>
        <fullName evidence="4">Secreted protein</fullName>
    </recommendedName>
</protein>
<reference evidence="2 3" key="1">
    <citation type="submission" date="2022-05" db="EMBL/GenBank/DDBJ databases">
        <authorList>
            <consortium name="Genoscope - CEA"/>
            <person name="William W."/>
        </authorList>
    </citation>
    <scope>NUCLEOTIDE SEQUENCE [LARGE SCALE GENOMIC DNA]</scope>
</reference>
<name>A0AAU9WKQ6_9CNID</name>
<dbReference type="NCBIfam" id="NF033679">
    <property type="entry name" value="DNRLRE_dom"/>
    <property type="match status" value="1"/>
</dbReference>
<evidence type="ECO:0000313" key="2">
    <source>
        <dbReference type="EMBL" id="CAH3117451.1"/>
    </source>
</evidence>
<proteinExistence type="predicted"/>
<evidence type="ECO:0000313" key="3">
    <source>
        <dbReference type="Proteomes" id="UP001159428"/>
    </source>
</evidence>
<evidence type="ECO:0008006" key="4">
    <source>
        <dbReference type="Google" id="ProtNLM"/>
    </source>
</evidence>
<comment type="caution">
    <text evidence="2">The sequence shown here is derived from an EMBL/GenBank/DDBJ whole genome shotgun (WGS) entry which is preliminary data.</text>
</comment>
<keyword evidence="3" id="KW-1185">Reference proteome</keyword>
<keyword evidence="1" id="KW-0732">Signal</keyword>
<dbReference type="AlphaFoldDB" id="A0AAU9WKQ6"/>
<organism evidence="2 3">
    <name type="scientific">Pocillopora meandrina</name>
    <dbReference type="NCBI Taxonomy" id="46732"/>
    <lineage>
        <taxon>Eukaryota</taxon>
        <taxon>Metazoa</taxon>
        <taxon>Cnidaria</taxon>
        <taxon>Anthozoa</taxon>
        <taxon>Hexacorallia</taxon>
        <taxon>Scleractinia</taxon>
        <taxon>Astrocoeniina</taxon>
        <taxon>Pocilloporidae</taxon>
        <taxon>Pocillopora</taxon>
    </lineage>
</organism>
<feature type="signal peptide" evidence="1">
    <location>
        <begin position="1"/>
        <end position="18"/>
    </location>
</feature>
<feature type="chain" id="PRO_5043695483" description="Secreted protein" evidence="1">
    <location>
        <begin position="19"/>
        <end position="226"/>
    </location>
</feature>
<sequence length="226" mass="26489">MLMITLLMVAFLAHVTQGVTRYNTGRGTVYKLSVVQDVTLERPNRNFNYLPFLLVSQHPGYPNKRSLVKFEQLPRYCPAHKIVSAKMYLYYVYAHKASWHPITRTPFIPRYMQVHLVKKSWNEYQATSSKRSSYAYWSKRYLGLDNTDAEAVPQDRSPVVIFPYRPRGFVEFDITRAVRSWQRGVPNHGLVIRAINEFQRGRGIRFASNADRDRSRHAYVLVLCRQ</sequence>
<dbReference type="Proteomes" id="UP001159428">
    <property type="component" value="Unassembled WGS sequence"/>
</dbReference>
<gene>
    <name evidence="2" type="ORF">PMEA_00007488</name>
</gene>
<accession>A0AAU9WKQ6</accession>
<dbReference type="EMBL" id="CALNXJ010000016">
    <property type="protein sequence ID" value="CAH3117451.1"/>
    <property type="molecule type" value="Genomic_DNA"/>
</dbReference>
<evidence type="ECO:0000256" key="1">
    <source>
        <dbReference type="SAM" id="SignalP"/>
    </source>
</evidence>